<evidence type="ECO:0000256" key="1">
    <source>
        <dbReference type="SAM" id="SignalP"/>
    </source>
</evidence>
<dbReference type="OrthoDB" id="3092735at2759"/>
<keyword evidence="3" id="KW-1185">Reference proteome</keyword>
<comment type="caution">
    <text evidence="2">The sequence shown here is derived from an EMBL/GenBank/DDBJ whole genome shotgun (WGS) entry which is preliminary data.</text>
</comment>
<evidence type="ECO:0000313" key="2">
    <source>
        <dbReference type="EMBL" id="KAF5357410.1"/>
    </source>
</evidence>
<accession>A0A8H5LH94</accession>
<protein>
    <submittedName>
        <fullName evidence="2">Uncharacterized protein</fullName>
    </submittedName>
</protein>
<feature type="chain" id="PRO_5034300124" evidence="1">
    <location>
        <begin position="25"/>
        <end position="243"/>
    </location>
</feature>
<name>A0A8H5LH94_9AGAR</name>
<gene>
    <name evidence="2" type="ORF">D9758_005955</name>
</gene>
<sequence length="243" mass="26273">MTKNLLTLVSLTLAGLAATGSATARPSRRQADSDFFFTEYDIARPDSSNGFETCSDDDCENGKWRGLEDDEGGADICGSFSASEVGYRIAGDDSSNVRYKCNDTVQPLIVHYTENNFEMGVFWIHTISQTWDNTPSTRKRDFTPLTFQNRVISAFNSECRPNLPLAITVTDASGVTQTVNGTDDISTPVPDALPASVRIDIDGGDSFADMVIPGPEKVLIQFGGDNSEANCFDGLQLAIADLS</sequence>
<proteinExistence type="predicted"/>
<reference evidence="2 3" key="1">
    <citation type="journal article" date="2020" name="ISME J.">
        <title>Uncovering the hidden diversity of litter-decomposition mechanisms in mushroom-forming fungi.</title>
        <authorList>
            <person name="Floudas D."/>
            <person name="Bentzer J."/>
            <person name="Ahren D."/>
            <person name="Johansson T."/>
            <person name="Persson P."/>
            <person name="Tunlid A."/>
        </authorList>
    </citation>
    <scope>NUCLEOTIDE SEQUENCE [LARGE SCALE GENOMIC DNA]</scope>
    <source>
        <strain evidence="2 3">CBS 291.85</strain>
    </source>
</reference>
<keyword evidence="1" id="KW-0732">Signal</keyword>
<dbReference type="Proteomes" id="UP000559256">
    <property type="component" value="Unassembled WGS sequence"/>
</dbReference>
<feature type="signal peptide" evidence="1">
    <location>
        <begin position="1"/>
        <end position="24"/>
    </location>
</feature>
<dbReference type="AlphaFoldDB" id="A0A8H5LH94"/>
<organism evidence="2 3">
    <name type="scientific">Tetrapyrgos nigripes</name>
    <dbReference type="NCBI Taxonomy" id="182062"/>
    <lineage>
        <taxon>Eukaryota</taxon>
        <taxon>Fungi</taxon>
        <taxon>Dikarya</taxon>
        <taxon>Basidiomycota</taxon>
        <taxon>Agaricomycotina</taxon>
        <taxon>Agaricomycetes</taxon>
        <taxon>Agaricomycetidae</taxon>
        <taxon>Agaricales</taxon>
        <taxon>Marasmiineae</taxon>
        <taxon>Marasmiaceae</taxon>
        <taxon>Tetrapyrgos</taxon>
    </lineage>
</organism>
<evidence type="ECO:0000313" key="3">
    <source>
        <dbReference type="Proteomes" id="UP000559256"/>
    </source>
</evidence>
<dbReference type="EMBL" id="JAACJM010000052">
    <property type="protein sequence ID" value="KAF5357410.1"/>
    <property type="molecule type" value="Genomic_DNA"/>
</dbReference>